<keyword evidence="2" id="KW-1185">Reference proteome</keyword>
<dbReference type="PANTHER" id="PTHR47204">
    <property type="entry name" value="OS02G0168900 PROTEIN"/>
    <property type="match status" value="1"/>
</dbReference>
<comment type="caution">
    <text evidence="1">The sequence shown here is derived from an EMBL/GenBank/DDBJ whole genome shotgun (WGS) entry which is preliminary data.</text>
</comment>
<dbReference type="Gene3D" id="2.40.128.680">
    <property type="match status" value="1"/>
</dbReference>
<protein>
    <submittedName>
        <fullName evidence="1">Uncharacterized protein</fullName>
    </submittedName>
</protein>
<proteinExistence type="predicted"/>
<dbReference type="GO" id="GO:0032299">
    <property type="term" value="C:ribonuclease H2 complex"/>
    <property type="evidence" value="ECO:0007669"/>
    <property type="project" value="InterPro"/>
</dbReference>
<dbReference type="InterPro" id="IPR013924">
    <property type="entry name" value="RNase_H2_suC"/>
</dbReference>
<evidence type="ECO:0000313" key="2">
    <source>
        <dbReference type="Proteomes" id="UP001489004"/>
    </source>
</evidence>
<sequence>MQEASSSPLPSLHNLPCSLNYTGTAPVSAYFRPTPCGYAVDAADIQEAAFRGRQLKGASLPLPEGYSGQVLQRGLENADPDAPQPWIQQLPFAQLTYWNHDKDPSRTDGLKRSFEWLALASKVHAPVEPTEVAAMVQDKGLEKRAGG</sequence>
<reference evidence="1 2" key="1">
    <citation type="journal article" date="2024" name="Nat. Commun.">
        <title>Phylogenomics reveals the evolutionary origins of lichenization in chlorophyte algae.</title>
        <authorList>
            <person name="Puginier C."/>
            <person name="Libourel C."/>
            <person name="Otte J."/>
            <person name="Skaloud P."/>
            <person name="Haon M."/>
            <person name="Grisel S."/>
            <person name="Petersen M."/>
            <person name="Berrin J.G."/>
            <person name="Delaux P.M."/>
            <person name="Dal Grande F."/>
            <person name="Keller J."/>
        </authorList>
    </citation>
    <scope>NUCLEOTIDE SEQUENCE [LARGE SCALE GENOMIC DNA]</scope>
    <source>
        <strain evidence="1 2">SAG 2043</strain>
    </source>
</reference>
<dbReference type="PANTHER" id="PTHR47204:SF1">
    <property type="entry name" value="RIBONUCLEASE H2 SUBUNIT C"/>
    <property type="match status" value="1"/>
</dbReference>
<evidence type="ECO:0000313" key="1">
    <source>
        <dbReference type="EMBL" id="KAK9810264.1"/>
    </source>
</evidence>
<dbReference type="Proteomes" id="UP001489004">
    <property type="component" value="Unassembled WGS sequence"/>
</dbReference>
<dbReference type="CDD" id="cd09271">
    <property type="entry name" value="RNase_H2-C"/>
    <property type="match status" value="1"/>
</dbReference>
<organism evidence="1 2">
    <name type="scientific">[Myrmecia] bisecta</name>
    <dbReference type="NCBI Taxonomy" id="41462"/>
    <lineage>
        <taxon>Eukaryota</taxon>
        <taxon>Viridiplantae</taxon>
        <taxon>Chlorophyta</taxon>
        <taxon>core chlorophytes</taxon>
        <taxon>Trebouxiophyceae</taxon>
        <taxon>Trebouxiales</taxon>
        <taxon>Trebouxiaceae</taxon>
        <taxon>Myrmecia</taxon>
    </lineage>
</organism>
<dbReference type="AlphaFoldDB" id="A0AAW1PKZ5"/>
<accession>A0AAW1PKZ5</accession>
<dbReference type="EMBL" id="JALJOR010000010">
    <property type="protein sequence ID" value="KAK9810264.1"/>
    <property type="molecule type" value="Genomic_DNA"/>
</dbReference>
<dbReference type="GO" id="GO:0006401">
    <property type="term" value="P:RNA catabolic process"/>
    <property type="evidence" value="ECO:0007669"/>
    <property type="project" value="InterPro"/>
</dbReference>
<name>A0AAW1PKZ5_9CHLO</name>
<gene>
    <name evidence="1" type="ORF">WJX72_007629</name>
</gene>
<dbReference type="Pfam" id="PF08615">
    <property type="entry name" value="RNase_H2_suC"/>
    <property type="match status" value="1"/>
</dbReference>